<gene>
    <name evidence="21" type="ORF">KDA_52190</name>
</gene>
<dbReference type="EC" id="1.3.1.38" evidence="13"/>
<dbReference type="InterPro" id="IPR002347">
    <property type="entry name" value="SDR_fam"/>
</dbReference>
<evidence type="ECO:0000256" key="7">
    <source>
        <dbReference type="ARBA" id="ARBA00023002"/>
    </source>
</evidence>
<evidence type="ECO:0000256" key="17">
    <source>
        <dbReference type="ARBA" id="ARBA00049108"/>
    </source>
</evidence>
<evidence type="ECO:0000256" key="4">
    <source>
        <dbReference type="ARBA" id="ARBA00022553"/>
    </source>
</evidence>
<evidence type="ECO:0000256" key="13">
    <source>
        <dbReference type="ARBA" id="ARBA00038849"/>
    </source>
</evidence>
<evidence type="ECO:0000256" key="9">
    <source>
        <dbReference type="ARBA" id="ARBA00023140"/>
    </source>
</evidence>
<accession>A0A402BED9</accession>
<comment type="catalytic activity">
    <reaction evidence="15">
        <text>(2E)-dodecenoyl-CoA + NADPH + H(+) = dodecanoyl-CoA + NADP(+)</text>
        <dbReference type="Rhea" id="RHEA:44964"/>
        <dbReference type="ChEBI" id="CHEBI:15378"/>
        <dbReference type="ChEBI" id="CHEBI:57330"/>
        <dbReference type="ChEBI" id="CHEBI:57375"/>
        <dbReference type="ChEBI" id="CHEBI:57783"/>
        <dbReference type="ChEBI" id="CHEBI:58349"/>
    </reaction>
    <physiologicalReaction direction="left-to-right" evidence="15">
        <dbReference type="Rhea" id="RHEA:44965"/>
    </physiologicalReaction>
</comment>
<evidence type="ECO:0000313" key="22">
    <source>
        <dbReference type="Proteomes" id="UP000287171"/>
    </source>
</evidence>
<evidence type="ECO:0000256" key="3">
    <source>
        <dbReference type="ARBA" id="ARBA00022516"/>
    </source>
</evidence>
<dbReference type="GO" id="GO:0019166">
    <property type="term" value="F:trans-2-enoyl-CoA reductase (NADPH) activity"/>
    <property type="evidence" value="ECO:0007669"/>
    <property type="project" value="UniProtKB-EC"/>
</dbReference>
<evidence type="ECO:0000256" key="12">
    <source>
        <dbReference type="ARBA" id="ARBA00038622"/>
    </source>
</evidence>
<evidence type="ECO:0000256" key="14">
    <source>
        <dbReference type="ARBA" id="ARBA00041063"/>
    </source>
</evidence>
<dbReference type="AlphaFoldDB" id="A0A402BED9"/>
<comment type="catalytic activity">
    <reaction evidence="16">
        <text>(2E)-tetradecenoyl-CoA + NADPH + H(+) = tetradecanoyl-CoA + NADP(+)</text>
        <dbReference type="Rhea" id="RHEA:44968"/>
        <dbReference type="ChEBI" id="CHEBI:15378"/>
        <dbReference type="ChEBI" id="CHEBI:57385"/>
        <dbReference type="ChEBI" id="CHEBI:57783"/>
        <dbReference type="ChEBI" id="CHEBI:58349"/>
        <dbReference type="ChEBI" id="CHEBI:61405"/>
    </reaction>
    <physiologicalReaction direction="left-to-right" evidence="16">
        <dbReference type="Rhea" id="RHEA:44969"/>
    </physiologicalReaction>
</comment>
<evidence type="ECO:0000256" key="11">
    <source>
        <dbReference type="ARBA" id="ARBA00037124"/>
    </source>
</evidence>
<dbReference type="Proteomes" id="UP000287171">
    <property type="component" value="Unassembled WGS sequence"/>
</dbReference>
<protein>
    <recommendedName>
        <fullName evidence="14">Peroxisomal trans-2-enoyl-CoA reductase</fullName>
        <ecNumber evidence="13">1.3.1.38</ecNumber>
    </recommendedName>
</protein>
<evidence type="ECO:0000256" key="2">
    <source>
        <dbReference type="ARBA" id="ARBA00005189"/>
    </source>
</evidence>
<keyword evidence="22" id="KW-1185">Reference proteome</keyword>
<evidence type="ECO:0000256" key="20">
    <source>
        <dbReference type="ARBA" id="ARBA00049559"/>
    </source>
</evidence>
<keyword evidence="9" id="KW-0576">Peroxisome</keyword>
<comment type="catalytic activity">
    <reaction evidence="17">
        <text>(2E)-hexenoyl-CoA + NADPH + H(+) = hexanoyl-CoA + NADP(+)</text>
        <dbReference type="Rhea" id="RHEA:44956"/>
        <dbReference type="ChEBI" id="CHEBI:15378"/>
        <dbReference type="ChEBI" id="CHEBI:57783"/>
        <dbReference type="ChEBI" id="CHEBI:58349"/>
        <dbReference type="ChEBI" id="CHEBI:62077"/>
        <dbReference type="ChEBI" id="CHEBI:62620"/>
    </reaction>
    <physiologicalReaction direction="left-to-right" evidence="17">
        <dbReference type="Rhea" id="RHEA:44957"/>
    </physiologicalReaction>
</comment>
<evidence type="ECO:0000256" key="19">
    <source>
        <dbReference type="ARBA" id="ARBA00049386"/>
    </source>
</evidence>
<keyword evidence="3" id="KW-0444">Lipid biosynthesis</keyword>
<keyword evidence="6" id="KW-0521">NADP</keyword>
<dbReference type="EMBL" id="BIFT01000002">
    <property type="protein sequence ID" value="GCE29735.1"/>
    <property type="molecule type" value="Genomic_DNA"/>
</dbReference>
<evidence type="ECO:0000256" key="5">
    <source>
        <dbReference type="ARBA" id="ARBA00022832"/>
    </source>
</evidence>
<keyword evidence="7" id="KW-0560">Oxidoreductase</keyword>
<dbReference type="PANTHER" id="PTHR24317">
    <property type="entry name" value="PEROXISOMAL TRANS-2-ENOYL-COA REDUCTASE"/>
    <property type="match status" value="1"/>
</dbReference>
<dbReference type="Pfam" id="PF13561">
    <property type="entry name" value="adh_short_C2"/>
    <property type="match status" value="1"/>
</dbReference>
<keyword evidence="10" id="KW-0275">Fatty acid biosynthesis</keyword>
<comment type="pathway">
    <text evidence="2">Lipid metabolism.</text>
</comment>
<comment type="function">
    <text evidence="11">Participates in chain elongation of fatty acids. Catalyzes the reduction of trans-2-enoyl-CoAs of varying chain lengths from 6:1 to 16:1, having maximum activity with 10:1 CoA. Has no 2,4-dienoyl-CoA reductase activity.</text>
</comment>
<dbReference type="SUPFAM" id="SSF51735">
    <property type="entry name" value="NAD(P)-binding Rossmann-fold domains"/>
    <property type="match status" value="1"/>
</dbReference>
<dbReference type="Gene3D" id="3.40.50.720">
    <property type="entry name" value="NAD(P)-binding Rossmann-like Domain"/>
    <property type="match status" value="1"/>
</dbReference>
<evidence type="ECO:0000256" key="6">
    <source>
        <dbReference type="ARBA" id="ARBA00022857"/>
    </source>
</evidence>
<comment type="caution">
    <text evidence="21">The sequence shown here is derived from an EMBL/GenBank/DDBJ whole genome shotgun (WGS) entry which is preliminary data.</text>
</comment>
<dbReference type="GO" id="GO:0006633">
    <property type="term" value="P:fatty acid biosynthetic process"/>
    <property type="evidence" value="ECO:0007669"/>
    <property type="project" value="UniProtKB-KW"/>
</dbReference>
<comment type="subunit">
    <text evidence="12">Interacts with PEX5, probably required to target it into peroxisomes.</text>
</comment>
<keyword evidence="4" id="KW-0597">Phosphoprotein</keyword>
<comment type="catalytic activity">
    <reaction evidence="20">
        <text>(2E)-octenoyl-CoA + NADPH + H(+) = octanoyl-CoA + NADP(+)</text>
        <dbReference type="Rhea" id="RHEA:44952"/>
        <dbReference type="ChEBI" id="CHEBI:15378"/>
        <dbReference type="ChEBI" id="CHEBI:57386"/>
        <dbReference type="ChEBI" id="CHEBI:57783"/>
        <dbReference type="ChEBI" id="CHEBI:58349"/>
        <dbReference type="ChEBI" id="CHEBI:62242"/>
    </reaction>
    <physiologicalReaction direction="left-to-right" evidence="20">
        <dbReference type="Rhea" id="RHEA:44953"/>
    </physiologicalReaction>
</comment>
<evidence type="ECO:0000256" key="16">
    <source>
        <dbReference type="ARBA" id="ARBA00048686"/>
    </source>
</evidence>
<evidence type="ECO:0000256" key="10">
    <source>
        <dbReference type="ARBA" id="ARBA00023160"/>
    </source>
</evidence>
<comment type="catalytic activity">
    <reaction evidence="19">
        <text>(2E)-decenoyl-CoA + NADPH + H(+) = decanoyl-CoA + NADP(+)</text>
        <dbReference type="Rhea" id="RHEA:44960"/>
        <dbReference type="ChEBI" id="CHEBI:15378"/>
        <dbReference type="ChEBI" id="CHEBI:57783"/>
        <dbReference type="ChEBI" id="CHEBI:58349"/>
        <dbReference type="ChEBI" id="CHEBI:61406"/>
        <dbReference type="ChEBI" id="CHEBI:61430"/>
    </reaction>
    <physiologicalReaction direction="left-to-right" evidence="19">
        <dbReference type="Rhea" id="RHEA:44961"/>
    </physiologicalReaction>
</comment>
<evidence type="ECO:0000256" key="8">
    <source>
        <dbReference type="ARBA" id="ARBA00023098"/>
    </source>
</evidence>
<dbReference type="PANTHER" id="PTHR24317:SF7">
    <property type="entry name" value="PEROXISOMAL TRANS-2-ENOYL-COA REDUCTASE"/>
    <property type="match status" value="1"/>
</dbReference>
<evidence type="ECO:0000256" key="15">
    <source>
        <dbReference type="ARBA" id="ARBA00047570"/>
    </source>
</evidence>
<comment type="catalytic activity">
    <reaction evidence="18">
        <text>a (2E)-enoyl-CoA + NADPH + H(+) = a 2,3-saturated acyl-CoA + NADP(+)</text>
        <dbReference type="Rhea" id="RHEA:33763"/>
        <dbReference type="ChEBI" id="CHEBI:15378"/>
        <dbReference type="ChEBI" id="CHEBI:57783"/>
        <dbReference type="ChEBI" id="CHEBI:58349"/>
        <dbReference type="ChEBI" id="CHEBI:58856"/>
        <dbReference type="ChEBI" id="CHEBI:65111"/>
        <dbReference type="EC" id="1.3.1.38"/>
    </reaction>
    <physiologicalReaction direction="left-to-right" evidence="18">
        <dbReference type="Rhea" id="RHEA:33764"/>
    </physiologicalReaction>
</comment>
<evidence type="ECO:0000313" key="21">
    <source>
        <dbReference type="EMBL" id="GCE29735.1"/>
    </source>
</evidence>
<keyword evidence="5" id="KW-0276">Fatty acid metabolism</keyword>
<proteinExistence type="predicted"/>
<keyword evidence="8" id="KW-0443">Lipid metabolism</keyword>
<name>A0A402BED9_9CHLR</name>
<sequence length="67" mass="7236">MRLANEAGTNYNTARQKLMDDALGGIPLNRPARPEEIADLIAFLVSERASYITGSEYVIDGGTPPTI</sequence>
<comment type="subcellular location">
    <subcellularLocation>
        <location evidence="1">Peroxisome</location>
    </subcellularLocation>
</comment>
<organism evidence="21 22">
    <name type="scientific">Dictyobacter alpinus</name>
    <dbReference type="NCBI Taxonomy" id="2014873"/>
    <lineage>
        <taxon>Bacteria</taxon>
        <taxon>Bacillati</taxon>
        <taxon>Chloroflexota</taxon>
        <taxon>Ktedonobacteria</taxon>
        <taxon>Ktedonobacterales</taxon>
        <taxon>Dictyobacteraceae</taxon>
        <taxon>Dictyobacter</taxon>
    </lineage>
</organism>
<evidence type="ECO:0000256" key="18">
    <source>
        <dbReference type="ARBA" id="ARBA00049251"/>
    </source>
</evidence>
<evidence type="ECO:0000256" key="1">
    <source>
        <dbReference type="ARBA" id="ARBA00004275"/>
    </source>
</evidence>
<dbReference type="InterPro" id="IPR052388">
    <property type="entry name" value="Peroxisomal_t2-enoyl-CoA_red"/>
</dbReference>
<dbReference type="InterPro" id="IPR036291">
    <property type="entry name" value="NAD(P)-bd_dom_sf"/>
</dbReference>
<reference evidence="22" key="1">
    <citation type="submission" date="2018-12" db="EMBL/GenBank/DDBJ databases">
        <title>Tengunoibacter tsumagoiensis gen. nov., sp. nov., Dictyobacter kobayashii sp. nov., D. alpinus sp. nov., and D. joshuensis sp. nov. and description of Dictyobacteraceae fam. nov. within the order Ktedonobacterales isolated from Tengu-no-mugimeshi.</title>
        <authorList>
            <person name="Wang C.M."/>
            <person name="Zheng Y."/>
            <person name="Sakai Y."/>
            <person name="Toyoda A."/>
            <person name="Minakuchi Y."/>
            <person name="Abe K."/>
            <person name="Yokota A."/>
            <person name="Yabe S."/>
        </authorList>
    </citation>
    <scope>NUCLEOTIDE SEQUENCE [LARGE SCALE GENOMIC DNA]</scope>
    <source>
        <strain evidence="22">Uno16</strain>
    </source>
</reference>